<dbReference type="Pfam" id="PF18602">
    <property type="entry name" value="Rap1a"/>
    <property type="match status" value="1"/>
</dbReference>
<accession>A0A5C8ZX15</accession>
<proteinExistence type="predicted"/>
<sequence>MTRILVQAASFLCSTTLLVMLAHEEANAEGSAQVLGSGSQLVEACRMPVGTNGLTLSGLCEGFLLGFLQAHPEVGFSDEQPSEYMQRVMRTRAPAHPETASLKSPSFCLSSLESVEQVRQAIAARDPASVANRSATGLVVEILERDYPCPP</sequence>
<gene>
    <name evidence="3" type="ORF">FVW59_08175</name>
</gene>
<feature type="domain" description="Rap1a immunity protein" evidence="2">
    <location>
        <begin position="37"/>
        <end position="149"/>
    </location>
</feature>
<dbReference type="RefSeq" id="WP_148063763.1">
    <property type="nucleotide sequence ID" value="NZ_VRYZ01000003.1"/>
</dbReference>
<dbReference type="EMBL" id="VRYZ01000003">
    <property type="protein sequence ID" value="TXS92389.1"/>
    <property type="molecule type" value="Genomic_DNA"/>
</dbReference>
<name>A0A5C8ZX15_9GAMM</name>
<evidence type="ECO:0000313" key="3">
    <source>
        <dbReference type="EMBL" id="TXS92389.1"/>
    </source>
</evidence>
<feature type="signal peptide" evidence="1">
    <location>
        <begin position="1"/>
        <end position="28"/>
    </location>
</feature>
<evidence type="ECO:0000256" key="1">
    <source>
        <dbReference type="SAM" id="SignalP"/>
    </source>
</evidence>
<organism evidence="3 4">
    <name type="scientific">Parahaliea aestuarii</name>
    <dbReference type="NCBI Taxonomy" id="1852021"/>
    <lineage>
        <taxon>Bacteria</taxon>
        <taxon>Pseudomonadati</taxon>
        <taxon>Pseudomonadota</taxon>
        <taxon>Gammaproteobacteria</taxon>
        <taxon>Cellvibrionales</taxon>
        <taxon>Halieaceae</taxon>
        <taxon>Parahaliea</taxon>
    </lineage>
</organism>
<dbReference type="Proteomes" id="UP000321933">
    <property type="component" value="Unassembled WGS sequence"/>
</dbReference>
<evidence type="ECO:0000259" key="2">
    <source>
        <dbReference type="Pfam" id="PF18602"/>
    </source>
</evidence>
<feature type="chain" id="PRO_5023083951" description="Rap1a immunity protein domain-containing protein" evidence="1">
    <location>
        <begin position="29"/>
        <end position="151"/>
    </location>
</feature>
<reference evidence="3 4" key="1">
    <citation type="submission" date="2019-08" db="EMBL/GenBank/DDBJ databases">
        <title>Parahaliea maris sp. nov., isolated from the surface seawater.</title>
        <authorList>
            <person name="Liu Y."/>
        </authorList>
    </citation>
    <scope>NUCLEOTIDE SEQUENCE [LARGE SCALE GENOMIC DNA]</scope>
    <source>
        <strain evidence="3 4">S2-26</strain>
    </source>
</reference>
<comment type="caution">
    <text evidence="3">The sequence shown here is derived from an EMBL/GenBank/DDBJ whole genome shotgun (WGS) entry which is preliminary data.</text>
</comment>
<dbReference type="AlphaFoldDB" id="A0A5C8ZX15"/>
<keyword evidence="1" id="KW-0732">Signal</keyword>
<keyword evidence="4" id="KW-1185">Reference proteome</keyword>
<dbReference type="InterPro" id="IPR041238">
    <property type="entry name" value="Rap1a"/>
</dbReference>
<protein>
    <recommendedName>
        <fullName evidence="2">Rap1a immunity protein domain-containing protein</fullName>
    </recommendedName>
</protein>
<dbReference type="OrthoDB" id="6387713at2"/>
<evidence type="ECO:0000313" key="4">
    <source>
        <dbReference type="Proteomes" id="UP000321933"/>
    </source>
</evidence>